<dbReference type="PANTHER" id="PTHR41252">
    <property type="entry name" value="BLR2505 PROTEIN"/>
    <property type="match status" value="1"/>
</dbReference>
<feature type="domain" description="SnoaL-like" evidence="1">
    <location>
        <begin position="31"/>
        <end position="127"/>
    </location>
</feature>
<dbReference type="SUPFAM" id="SSF54427">
    <property type="entry name" value="NTF2-like"/>
    <property type="match status" value="1"/>
</dbReference>
<dbReference type="Proteomes" id="UP000187172">
    <property type="component" value="Unassembled WGS sequence"/>
</dbReference>
<evidence type="ECO:0000313" key="3">
    <source>
        <dbReference type="Proteomes" id="UP000187172"/>
    </source>
</evidence>
<gene>
    <name evidence="2" type="ORF">BK138_01290</name>
</gene>
<dbReference type="InterPro" id="IPR032710">
    <property type="entry name" value="NTF2-like_dom_sf"/>
</dbReference>
<protein>
    <recommendedName>
        <fullName evidence="1">SnoaL-like domain-containing protein</fullName>
    </recommendedName>
</protein>
<keyword evidence="3" id="KW-1185">Reference proteome</keyword>
<evidence type="ECO:0000259" key="1">
    <source>
        <dbReference type="Pfam" id="PF12680"/>
    </source>
</evidence>
<reference evidence="2 3" key="1">
    <citation type="submission" date="2016-11" db="EMBL/GenBank/DDBJ databases">
        <title>Paenibacillus species isolates.</title>
        <authorList>
            <person name="Beno S.M."/>
        </authorList>
    </citation>
    <scope>NUCLEOTIDE SEQUENCE [LARGE SCALE GENOMIC DNA]</scope>
    <source>
        <strain evidence="2 3">FSL R5-0378</strain>
    </source>
</reference>
<proteinExistence type="predicted"/>
<organism evidence="2 3">
    <name type="scientific">Paenibacillus rhizosphaerae</name>
    <dbReference type="NCBI Taxonomy" id="297318"/>
    <lineage>
        <taxon>Bacteria</taxon>
        <taxon>Bacillati</taxon>
        <taxon>Bacillota</taxon>
        <taxon>Bacilli</taxon>
        <taxon>Bacillales</taxon>
        <taxon>Paenibacillaceae</taxon>
        <taxon>Paenibacillus</taxon>
    </lineage>
</organism>
<comment type="caution">
    <text evidence="2">The sequence shown here is derived from an EMBL/GenBank/DDBJ whole genome shotgun (WGS) entry which is preliminary data.</text>
</comment>
<dbReference type="EMBL" id="MRTP01000001">
    <property type="protein sequence ID" value="OMF57284.1"/>
    <property type="molecule type" value="Genomic_DNA"/>
</dbReference>
<dbReference type="AlphaFoldDB" id="A0A1R1EZN0"/>
<sequence length="149" mass="16776">MDNTWSDNNNKAMEILDRMFSAEMEFMRSDGNDFSGITSVFHPDIVVHEPASLPYPGDWCGYKDLGKLFNTMHNTWSSMNVENIVATLDGDTLFMGGTLVAKARQSEKEVQLPFAQILKIKDDLVVEAFPYYFDTSLINAALGHSEINK</sequence>
<dbReference type="RefSeq" id="WP_076164871.1">
    <property type="nucleotide sequence ID" value="NZ_MRTP01000001.1"/>
</dbReference>
<dbReference type="Pfam" id="PF12680">
    <property type="entry name" value="SnoaL_2"/>
    <property type="match status" value="1"/>
</dbReference>
<dbReference type="Gene3D" id="3.10.450.50">
    <property type="match status" value="1"/>
</dbReference>
<dbReference type="PANTHER" id="PTHR41252:SF1">
    <property type="entry name" value="BLR2505 PROTEIN"/>
    <property type="match status" value="1"/>
</dbReference>
<dbReference type="InterPro" id="IPR037401">
    <property type="entry name" value="SnoaL-like"/>
</dbReference>
<name>A0A1R1EZN0_9BACL</name>
<accession>A0A1R1EZN0</accession>
<dbReference type="STRING" id="297318.BK138_01290"/>
<evidence type="ECO:0000313" key="2">
    <source>
        <dbReference type="EMBL" id="OMF57284.1"/>
    </source>
</evidence>